<dbReference type="EC" id="2.4.1.17" evidence="3"/>
<name>A0A8S1E986_9PELO</name>
<sequence>MRSLIICLLLIQNIDAFNYLLISPVFGFSHIKFMSKIADVLANGGHNVTIFRPHHNDLHIPPRLIKNPNIEILDYYPKDFDEMKKGSDDMMKSMWLEGTSPLSMAISAIQFGKGARDVWNNTNYQILTDKELHEKLKARKFDSVITEIFDTSGFYLNEILKIPSIVAVWSAVRHWSTEMYYGGVSPVGYVPGKESAIGANAVFLDRLNDLSSCFFIGLLVRRLILEQHYNYANIIGTNKTADELLTKSPFFMVNSNPYLDFPMPVPQTIVQIGGFTMDLKHSPSLENLPKEYDKILNEKDTTIFISFGSVAKSSEMPEHYKKGIIGMFKLLSNVTFIWKYEKEHPEMEKILPSNVHLQRWVPQPALIADKRVKLFVTHGGLGSTMEVAYSGKPALLIPIFADQPHNAMMIARHGGAEVFEKEDLVNSKKLAAVIQKMITNSIYKKHAEQLAHLLRHQPFDPKDILLSHAEFAARFPNMESLVPPILQSSFIGYYYIDVMLFLAALALISLFAVVKSILWVYRRIDNIISRSDALPSCSSSYFLSQF</sequence>
<dbReference type="GO" id="GO:0016020">
    <property type="term" value="C:membrane"/>
    <property type="evidence" value="ECO:0007669"/>
    <property type="project" value="UniProtKB-SubCell"/>
</dbReference>
<dbReference type="InterPro" id="IPR050271">
    <property type="entry name" value="UDP-glycosyltransferase"/>
</dbReference>
<dbReference type="OrthoDB" id="5835829at2759"/>
<evidence type="ECO:0000256" key="8">
    <source>
        <dbReference type="ARBA" id="ARBA00022989"/>
    </source>
</evidence>
<proteinExistence type="inferred from homology"/>
<dbReference type="EMBL" id="CADEPM010000001">
    <property type="protein sequence ID" value="CAB3397174.1"/>
    <property type="molecule type" value="Genomic_DNA"/>
</dbReference>
<evidence type="ECO:0000256" key="2">
    <source>
        <dbReference type="ARBA" id="ARBA00009995"/>
    </source>
</evidence>
<gene>
    <name evidence="13" type="ORF">CBOVIS_LOCUS632</name>
</gene>
<dbReference type="Pfam" id="PF00201">
    <property type="entry name" value="UDPGT"/>
    <property type="match status" value="1"/>
</dbReference>
<keyword evidence="5" id="KW-0808">Transferase</keyword>
<evidence type="ECO:0000313" key="13">
    <source>
        <dbReference type="EMBL" id="CAB3397174.1"/>
    </source>
</evidence>
<protein>
    <recommendedName>
        <fullName evidence="3">glucuronosyltransferase</fullName>
        <ecNumber evidence="3">2.4.1.17</ecNumber>
    </recommendedName>
</protein>
<evidence type="ECO:0000256" key="11">
    <source>
        <dbReference type="SAM" id="Phobius"/>
    </source>
</evidence>
<dbReference type="SUPFAM" id="SSF53756">
    <property type="entry name" value="UDP-Glycosyltransferase/glycogen phosphorylase"/>
    <property type="match status" value="1"/>
</dbReference>
<evidence type="ECO:0000256" key="5">
    <source>
        <dbReference type="ARBA" id="ARBA00022679"/>
    </source>
</evidence>
<organism evidence="13 14">
    <name type="scientific">Caenorhabditis bovis</name>
    <dbReference type="NCBI Taxonomy" id="2654633"/>
    <lineage>
        <taxon>Eukaryota</taxon>
        <taxon>Metazoa</taxon>
        <taxon>Ecdysozoa</taxon>
        <taxon>Nematoda</taxon>
        <taxon>Chromadorea</taxon>
        <taxon>Rhabditida</taxon>
        <taxon>Rhabditina</taxon>
        <taxon>Rhabditomorpha</taxon>
        <taxon>Rhabditoidea</taxon>
        <taxon>Rhabditidae</taxon>
        <taxon>Peloderinae</taxon>
        <taxon>Caenorhabditis</taxon>
    </lineage>
</organism>
<dbReference type="GO" id="GO:0015020">
    <property type="term" value="F:glucuronosyltransferase activity"/>
    <property type="evidence" value="ECO:0007669"/>
    <property type="project" value="UniProtKB-EC"/>
</dbReference>
<comment type="similarity">
    <text evidence="2">Belongs to the UDP-glycosyltransferase family.</text>
</comment>
<keyword evidence="14" id="KW-1185">Reference proteome</keyword>
<evidence type="ECO:0000256" key="9">
    <source>
        <dbReference type="ARBA" id="ARBA00023136"/>
    </source>
</evidence>
<comment type="caution">
    <text evidence="13">The sequence shown here is derived from an EMBL/GenBank/DDBJ whole genome shotgun (WGS) entry which is preliminary data.</text>
</comment>
<dbReference type="InterPro" id="IPR002213">
    <property type="entry name" value="UDP_glucos_trans"/>
</dbReference>
<keyword evidence="7 12" id="KW-0732">Signal</keyword>
<evidence type="ECO:0000313" key="14">
    <source>
        <dbReference type="Proteomes" id="UP000494206"/>
    </source>
</evidence>
<evidence type="ECO:0000256" key="1">
    <source>
        <dbReference type="ARBA" id="ARBA00004167"/>
    </source>
</evidence>
<dbReference type="Gene3D" id="3.40.50.2000">
    <property type="entry name" value="Glycogen Phosphorylase B"/>
    <property type="match status" value="2"/>
</dbReference>
<evidence type="ECO:0000256" key="10">
    <source>
        <dbReference type="ARBA" id="ARBA00047475"/>
    </source>
</evidence>
<evidence type="ECO:0000256" key="4">
    <source>
        <dbReference type="ARBA" id="ARBA00022676"/>
    </source>
</evidence>
<keyword evidence="9 11" id="KW-0472">Membrane</keyword>
<dbReference type="AlphaFoldDB" id="A0A8S1E986"/>
<comment type="subcellular location">
    <subcellularLocation>
        <location evidence="1">Membrane</location>
        <topology evidence="1">Single-pass membrane protein</topology>
    </subcellularLocation>
</comment>
<keyword evidence="8 11" id="KW-1133">Transmembrane helix</keyword>
<evidence type="ECO:0000256" key="7">
    <source>
        <dbReference type="ARBA" id="ARBA00022729"/>
    </source>
</evidence>
<dbReference type="Proteomes" id="UP000494206">
    <property type="component" value="Unassembled WGS sequence"/>
</dbReference>
<accession>A0A8S1E986</accession>
<evidence type="ECO:0000256" key="12">
    <source>
        <dbReference type="SAM" id="SignalP"/>
    </source>
</evidence>
<dbReference type="PANTHER" id="PTHR48043:SF127">
    <property type="entry name" value="GLUCURONOSYLTRANSFERASE"/>
    <property type="match status" value="1"/>
</dbReference>
<reference evidence="13 14" key="1">
    <citation type="submission" date="2020-04" db="EMBL/GenBank/DDBJ databases">
        <authorList>
            <person name="Laetsch R D."/>
            <person name="Stevens L."/>
            <person name="Kumar S."/>
            <person name="Blaxter L. M."/>
        </authorList>
    </citation>
    <scope>NUCLEOTIDE SEQUENCE [LARGE SCALE GENOMIC DNA]</scope>
</reference>
<keyword evidence="6 11" id="KW-0812">Transmembrane</keyword>
<feature type="chain" id="PRO_5035858119" description="glucuronosyltransferase" evidence="12">
    <location>
        <begin position="17"/>
        <end position="546"/>
    </location>
</feature>
<evidence type="ECO:0000256" key="6">
    <source>
        <dbReference type="ARBA" id="ARBA00022692"/>
    </source>
</evidence>
<evidence type="ECO:0000256" key="3">
    <source>
        <dbReference type="ARBA" id="ARBA00012544"/>
    </source>
</evidence>
<feature type="transmembrane region" description="Helical" evidence="11">
    <location>
        <begin position="493"/>
        <end position="521"/>
    </location>
</feature>
<feature type="signal peptide" evidence="12">
    <location>
        <begin position="1"/>
        <end position="16"/>
    </location>
</feature>
<dbReference type="FunFam" id="3.40.50.2000:FF:000038">
    <property type="entry name" value="UDP-GlucuronosylTransferase"/>
    <property type="match status" value="1"/>
</dbReference>
<comment type="catalytic activity">
    <reaction evidence="10">
        <text>glucuronate acceptor + UDP-alpha-D-glucuronate = acceptor beta-D-glucuronoside + UDP + H(+)</text>
        <dbReference type="Rhea" id="RHEA:21032"/>
        <dbReference type="ChEBI" id="CHEBI:15378"/>
        <dbReference type="ChEBI" id="CHEBI:58052"/>
        <dbReference type="ChEBI" id="CHEBI:58223"/>
        <dbReference type="ChEBI" id="CHEBI:132367"/>
        <dbReference type="ChEBI" id="CHEBI:132368"/>
        <dbReference type="EC" id="2.4.1.17"/>
    </reaction>
</comment>
<keyword evidence="4" id="KW-0328">Glycosyltransferase</keyword>
<dbReference type="CDD" id="cd03784">
    <property type="entry name" value="GT1_Gtf-like"/>
    <property type="match status" value="1"/>
</dbReference>
<dbReference type="PANTHER" id="PTHR48043">
    <property type="entry name" value="EG:EG0003.4 PROTEIN-RELATED"/>
    <property type="match status" value="1"/>
</dbReference>